<gene>
    <name evidence="7" type="ORF">KC01_LOCUS41333</name>
</gene>
<evidence type="ECO:0000256" key="6">
    <source>
        <dbReference type="SAM" id="MobiDB-lite"/>
    </source>
</evidence>
<organism evidence="7 8">
    <name type="scientific">Knipowitschia caucasica</name>
    <name type="common">Caucasian dwarf goby</name>
    <name type="synonym">Pomatoschistus caucasicus</name>
    <dbReference type="NCBI Taxonomy" id="637954"/>
    <lineage>
        <taxon>Eukaryota</taxon>
        <taxon>Metazoa</taxon>
        <taxon>Chordata</taxon>
        <taxon>Craniata</taxon>
        <taxon>Vertebrata</taxon>
        <taxon>Euteleostomi</taxon>
        <taxon>Actinopterygii</taxon>
        <taxon>Neopterygii</taxon>
        <taxon>Teleostei</taxon>
        <taxon>Neoteleostei</taxon>
        <taxon>Acanthomorphata</taxon>
        <taxon>Gobiaria</taxon>
        <taxon>Gobiiformes</taxon>
        <taxon>Gobioidei</taxon>
        <taxon>Gobiidae</taxon>
        <taxon>Gobiinae</taxon>
        <taxon>Knipowitschia</taxon>
    </lineage>
</organism>
<evidence type="ECO:0000313" key="8">
    <source>
        <dbReference type="Proteomes" id="UP001497482"/>
    </source>
</evidence>
<dbReference type="GO" id="GO:0004674">
    <property type="term" value="F:protein serine/threonine kinase activity"/>
    <property type="evidence" value="ECO:0007669"/>
    <property type="project" value="UniProtKB-KW"/>
</dbReference>
<dbReference type="AlphaFoldDB" id="A0AAV2MQB8"/>
<feature type="region of interest" description="Disordered" evidence="6">
    <location>
        <begin position="259"/>
        <end position="291"/>
    </location>
</feature>
<dbReference type="SUPFAM" id="SSF56112">
    <property type="entry name" value="Protein kinase-like (PK-like)"/>
    <property type="match status" value="2"/>
</dbReference>
<keyword evidence="2" id="KW-0808">Transferase</keyword>
<protein>
    <submittedName>
        <fullName evidence="7">Uncharacterized protein</fullName>
    </submittedName>
</protein>
<keyword evidence="4" id="KW-0418">Kinase</keyword>
<dbReference type="Gene3D" id="1.10.510.10">
    <property type="entry name" value="Transferase(Phosphotransferase) domain 1"/>
    <property type="match status" value="1"/>
</dbReference>
<evidence type="ECO:0000256" key="1">
    <source>
        <dbReference type="ARBA" id="ARBA00022527"/>
    </source>
</evidence>
<reference evidence="7 8" key="1">
    <citation type="submission" date="2024-04" db="EMBL/GenBank/DDBJ databases">
        <authorList>
            <person name="Waldvogel A.-M."/>
            <person name="Schoenle A."/>
        </authorList>
    </citation>
    <scope>NUCLEOTIDE SEQUENCE [LARGE SCALE GENOMIC DNA]</scope>
</reference>
<accession>A0AAV2MQB8</accession>
<keyword evidence="8" id="KW-1185">Reference proteome</keyword>
<feature type="compositionally biased region" description="Low complexity" evidence="6">
    <location>
        <begin position="261"/>
        <end position="277"/>
    </location>
</feature>
<sequence>MFFGVAELLSFPVFGWYKLLSQVEVQFFHAPLSEQNDGNEELWNGLEKAELVPRDKSLSESSTSMNQVELSHFNFRAVLGIGRYVKVLMAEMKTSKELHAMKMLRKDMVIQGDYIKCALVEKRVLALVSLPSSPTRRIALVEMLVGDPLVLGEEDLLYKAIFYSLSLSKEAVSVCKRLLTKEPLERLGCGLGGERNIRGHFFFRCIDWERLQSREIQHLFKPLMCSKGAKNVIHTQHRDQERVASCMFTCQTQVINDQGQLSSKSSHLPPLSTTSSHSPPPSSTSSHWPPPSLPLSLSSADVVLMQSGTRQALTGRLWSPN</sequence>
<dbReference type="Gene3D" id="3.30.200.20">
    <property type="entry name" value="Phosphorylase Kinase, domain 1"/>
    <property type="match status" value="2"/>
</dbReference>
<keyword evidence="5" id="KW-0067">ATP-binding</keyword>
<keyword evidence="1" id="KW-0723">Serine/threonine-protein kinase</keyword>
<dbReference type="GO" id="GO:0005524">
    <property type="term" value="F:ATP binding"/>
    <property type="evidence" value="ECO:0007669"/>
    <property type="project" value="UniProtKB-KW"/>
</dbReference>
<name>A0AAV2MQB8_KNICA</name>
<evidence type="ECO:0000256" key="3">
    <source>
        <dbReference type="ARBA" id="ARBA00022741"/>
    </source>
</evidence>
<evidence type="ECO:0000313" key="7">
    <source>
        <dbReference type="EMBL" id="CAL1615364.1"/>
    </source>
</evidence>
<keyword evidence="3" id="KW-0547">Nucleotide-binding</keyword>
<dbReference type="InterPro" id="IPR011009">
    <property type="entry name" value="Kinase-like_dom_sf"/>
</dbReference>
<dbReference type="Proteomes" id="UP001497482">
    <property type="component" value="Chromosome 9"/>
</dbReference>
<evidence type="ECO:0000256" key="2">
    <source>
        <dbReference type="ARBA" id="ARBA00022679"/>
    </source>
</evidence>
<dbReference type="FunFam" id="3.30.200.20:FF:000103">
    <property type="entry name" value="Protein kinase C"/>
    <property type="match status" value="1"/>
</dbReference>
<evidence type="ECO:0000256" key="5">
    <source>
        <dbReference type="ARBA" id="ARBA00022840"/>
    </source>
</evidence>
<feature type="compositionally biased region" description="Pro residues" evidence="6">
    <location>
        <begin position="278"/>
        <end position="291"/>
    </location>
</feature>
<evidence type="ECO:0000256" key="4">
    <source>
        <dbReference type="ARBA" id="ARBA00022777"/>
    </source>
</evidence>
<proteinExistence type="predicted"/>
<dbReference type="EMBL" id="OZ035831">
    <property type="protein sequence ID" value="CAL1615364.1"/>
    <property type="molecule type" value="Genomic_DNA"/>
</dbReference>
<dbReference type="PANTHER" id="PTHR24351">
    <property type="entry name" value="RIBOSOMAL PROTEIN S6 KINASE"/>
    <property type="match status" value="1"/>
</dbReference>